<comment type="caution">
    <text evidence="2">The sequence shown here is derived from an EMBL/GenBank/DDBJ whole genome shotgun (WGS) entry which is preliminary data.</text>
</comment>
<keyword evidence="3" id="KW-1185">Reference proteome</keyword>
<gene>
    <name evidence="2" type="ORF">PMAYCL1PPCAC_09544</name>
</gene>
<dbReference type="EMBL" id="BTRK01000002">
    <property type="protein sequence ID" value="GMR39349.1"/>
    <property type="molecule type" value="Genomic_DNA"/>
</dbReference>
<protein>
    <recommendedName>
        <fullName evidence="1">DNA2/NAM7 helicase-like C-terminal domain-containing protein</fullName>
    </recommendedName>
</protein>
<dbReference type="InterPro" id="IPR027417">
    <property type="entry name" value="P-loop_NTPase"/>
</dbReference>
<reference evidence="3" key="1">
    <citation type="submission" date="2022-10" db="EMBL/GenBank/DDBJ databases">
        <title>Genome assembly of Pristionchus species.</title>
        <authorList>
            <person name="Yoshida K."/>
            <person name="Sommer R.J."/>
        </authorList>
    </citation>
    <scope>NUCLEOTIDE SEQUENCE [LARGE SCALE GENOMIC DNA]</scope>
    <source>
        <strain evidence="3">RS5460</strain>
    </source>
</reference>
<proteinExistence type="predicted"/>
<evidence type="ECO:0000313" key="2">
    <source>
        <dbReference type="EMBL" id="GMR39349.1"/>
    </source>
</evidence>
<dbReference type="Pfam" id="PF13087">
    <property type="entry name" value="AAA_12"/>
    <property type="match status" value="1"/>
</dbReference>
<accession>A0AAN5CE20</accession>
<dbReference type="Gene3D" id="3.40.50.300">
    <property type="entry name" value="P-loop containing nucleotide triphosphate hydrolases"/>
    <property type="match status" value="1"/>
</dbReference>
<organism evidence="2 3">
    <name type="scientific">Pristionchus mayeri</name>
    <dbReference type="NCBI Taxonomy" id="1317129"/>
    <lineage>
        <taxon>Eukaryota</taxon>
        <taxon>Metazoa</taxon>
        <taxon>Ecdysozoa</taxon>
        <taxon>Nematoda</taxon>
        <taxon>Chromadorea</taxon>
        <taxon>Rhabditida</taxon>
        <taxon>Rhabditina</taxon>
        <taxon>Diplogasteromorpha</taxon>
        <taxon>Diplogasteroidea</taxon>
        <taxon>Neodiplogasteridae</taxon>
        <taxon>Pristionchus</taxon>
    </lineage>
</organism>
<dbReference type="AlphaFoldDB" id="A0AAN5CE20"/>
<evidence type="ECO:0000259" key="1">
    <source>
        <dbReference type="Pfam" id="PF13087"/>
    </source>
</evidence>
<name>A0AAN5CE20_9BILA</name>
<sequence>EAVRLLKLKRNLPVLKIRRTEVCWEEEEPALDLGAVFDNAGERAEWEREEWTEECNRIFVSVRDSKAVPSGKSIINDGEITALVWIVSRLRAAGYDQHQVLIAAYYDAQMELARTRLPVEYEVIMMEEVEDRSSKIVIVMTTTDSSSNFEEMDCEKRCNIVLSEHTEALIVLGCDDQGTTSGWSNLLGRGYFSQVK</sequence>
<feature type="non-terminal residue" evidence="2">
    <location>
        <position position="196"/>
    </location>
</feature>
<dbReference type="InterPro" id="IPR041679">
    <property type="entry name" value="DNA2/NAM7-like_C"/>
</dbReference>
<dbReference type="Proteomes" id="UP001328107">
    <property type="component" value="Unassembled WGS sequence"/>
</dbReference>
<feature type="domain" description="DNA2/NAM7 helicase-like C-terminal" evidence="1">
    <location>
        <begin position="44"/>
        <end position="174"/>
    </location>
</feature>
<feature type="non-terminal residue" evidence="2">
    <location>
        <position position="1"/>
    </location>
</feature>
<evidence type="ECO:0000313" key="3">
    <source>
        <dbReference type="Proteomes" id="UP001328107"/>
    </source>
</evidence>